<protein>
    <submittedName>
        <fullName evidence="1">Uncharacterized protein</fullName>
    </submittedName>
</protein>
<evidence type="ECO:0000313" key="1">
    <source>
        <dbReference type="EMBL" id="KAJ2892642.1"/>
    </source>
</evidence>
<reference evidence="1" key="1">
    <citation type="submission" date="2022-07" db="EMBL/GenBank/DDBJ databases">
        <title>Phylogenomic reconstructions and comparative analyses of Kickxellomycotina fungi.</title>
        <authorList>
            <person name="Reynolds N.K."/>
            <person name="Stajich J.E."/>
            <person name="Barry K."/>
            <person name="Grigoriev I.V."/>
            <person name="Crous P."/>
            <person name="Smith M.E."/>
        </authorList>
    </citation>
    <scope>NUCLEOTIDE SEQUENCE</scope>
    <source>
        <strain evidence="1">CBS 190363</strain>
    </source>
</reference>
<keyword evidence="2" id="KW-1185">Reference proteome</keyword>
<proteinExistence type="predicted"/>
<dbReference type="Proteomes" id="UP001139981">
    <property type="component" value="Unassembled WGS sequence"/>
</dbReference>
<evidence type="ECO:0000313" key="2">
    <source>
        <dbReference type="Proteomes" id="UP001139981"/>
    </source>
</evidence>
<sequence length="145" mass="16047">MVMTTTSMTMMRHRQTLFLSRCPSSLHIRHVARIPIQPGLSAAQRVLFTHEYKTLAVKPQMLHAWAGPFCRHRVTARKAPTAMGAPFRLVTTLPQLGQDAASASLAHETIRHLAIASERCEHGETQSIKTSSFAGSIHTMLGRAH</sequence>
<name>A0ACC1M1Y7_9FUNG</name>
<organism evidence="1 2">
    <name type="scientific">Coemansia aciculifera</name>
    <dbReference type="NCBI Taxonomy" id="417176"/>
    <lineage>
        <taxon>Eukaryota</taxon>
        <taxon>Fungi</taxon>
        <taxon>Fungi incertae sedis</taxon>
        <taxon>Zoopagomycota</taxon>
        <taxon>Kickxellomycotina</taxon>
        <taxon>Kickxellomycetes</taxon>
        <taxon>Kickxellales</taxon>
        <taxon>Kickxellaceae</taxon>
        <taxon>Coemansia</taxon>
    </lineage>
</organism>
<dbReference type="EMBL" id="JANBVB010000690">
    <property type="protein sequence ID" value="KAJ2892642.1"/>
    <property type="molecule type" value="Genomic_DNA"/>
</dbReference>
<gene>
    <name evidence="1" type="ORF">IWW38_003143</name>
</gene>
<comment type="caution">
    <text evidence="1">The sequence shown here is derived from an EMBL/GenBank/DDBJ whole genome shotgun (WGS) entry which is preliminary data.</text>
</comment>
<accession>A0ACC1M1Y7</accession>